<comment type="caution">
    <text evidence="1">The sequence shown here is derived from an EMBL/GenBank/DDBJ whole genome shotgun (WGS) entry which is preliminary data.</text>
</comment>
<gene>
    <name evidence="1" type="ORF">LCGC14_1695320</name>
</gene>
<protein>
    <submittedName>
        <fullName evidence="1">Uncharacterized protein</fullName>
    </submittedName>
</protein>
<dbReference type="EMBL" id="LAZR01014888">
    <property type="protein sequence ID" value="KKM15514.1"/>
    <property type="molecule type" value="Genomic_DNA"/>
</dbReference>
<evidence type="ECO:0000313" key="1">
    <source>
        <dbReference type="EMBL" id="KKM15514.1"/>
    </source>
</evidence>
<name>A0A0F9I788_9ZZZZ</name>
<proteinExistence type="predicted"/>
<reference evidence="1" key="1">
    <citation type="journal article" date="2015" name="Nature">
        <title>Complex archaea that bridge the gap between prokaryotes and eukaryotes.</title>
        <authorList>
            <person name="Spang A."/>
            <person name="Saw J.H."/>
            <person name="Jorgensen S.L."/>
            <person name="Zaremba-Niedzwiedzka K."/>
            <person name="Martijn J."/>
            <person name="Lind A.E."/>
            <person name="van Eijk R."/>
            <person name="Schleper C."/>
            <person name="Guy L."/>
            <person name="Ettema T.J."/>
        </authorList>
    </citation>
    <scope>NUCLEOTIDE SEQUENCE</scope>
</reference>
<sequence>MVLKYFKKPMDRLEMCVFDEQKKEILKKNFSLNTKNITFNMKRIKF</sequence>
<accession>A0A0F9I788</accession>
<dbReference type="AlphaFoldDB" id="A0A0F9I788"/>
<organism evidence="1">
    <name type="scientific">marine sediment metagenome</name>
    <dbReference type="NCBI Taxonomy" id="412755"/>
    <lineage>
        <taxon>unclassified sequences</taxon>
        <taxon>metagenomes</taxon>
        <taxon>ecological metagenomes</taxon>
    </lineage>
</organism>